<accession>A0ABQ3AIH6</accession>
<reference evidence="2" key="1">
    <citation type="journal article" date="2019" name="Int. J. Syst. Evol. Microbiol.">
        <title>The Global Catalogue of Microorganisms (GCM) 10K type strain sequencing project: providing services to taxonomists for standard genome sequencing and annotation.</title>
        <authorList>
            <consortium name="The Broad Institute Genomics Platform"/>
            <consortium name="The Broad Institute Genome Sequencing Center for Infectious Disease"/>
            <person name="Wu L."/>
            <person name="Ma J."/>
        </authorList>
    </citation>
    <scope>NUCLEOTIDE SEQUENCE [LARGE SCALE GENOMIC DNA]</scope>
    <source>
        <strain evidence="2">JCM 4957</strain>
    </source>
</reference>
<gene>
    <name evidence="1" type="ORF">GCM10010384_66200</name>
</gene>
<proteinExistence type="predicted"/>
<evidence type="ECO:0000313" key="2">
    <source>
        <dbReference type="Proteomes" id="UP000653308"/>
    </source>
</evidence>
<comment type="caution">
    <text evidence="1">The sequence shown here is derived from an EMBL/GenBank/DDBJ whole genome shotgun (WGS) entry which is preliminary data.</text>
</comment>
<keyword evidence="2" id="KW-1185">Reference proteome</keyword>
<organism evidence="1 2">
    <name type="scientific">Streptomyces djakartensis</name>
    <dbReference type="NCBI Taxonomy" id="68193"/>
    <lineage>
        <taxon>Bacteria</taxon>
        <taxon>Bacillati</taxon>
        <taxon>Actinomycetota</taxon>
        <taxon>Actinomycetes</taxon>
        <taxon>Kitasatosporales</taxon>
        <taxon>Streptomycetaceae</taxon>
        <taxon>Streptomyces</taxon>
    </lineage>
</organism>
<dbReference type="Proteomes" id="UP000653308">
    <property type="component" value="Unassembled WGS sequence"/>
</dbReference>
<name>A0ABQ3AIH6_9ACTN</name>
<protein>
    <submittedName>
        <fullName evidence="1">Uncharacterized protein</fullName>
    </submittedName>
</protein>
<sequence length="215" mass="23376">MSLDNRGKTPHVGEDVWVPAVTAVVAAAIGWAGARAQSRSGHAQAKAAAEGAAAQVQAVELEFLRSSRGSASSVVVAEVLRFEKRLTAFSNGYGPGAKRHPFAAWITTEQLHDMLDAPHAPYRTRKQYYLDLVATLGRLRLACAVLNLHGPAEIDAAAVELLAVCEEAVDDVRKRFLRKRPSRGVDRYWVLLQVKTLMTARQQFARVAGPHLDSA</sequence>
<evidence type="ECO:0000313" key="1">
    <source>
        <dbReference type="EMBL" id="GGY50973.1"/>
    </source>
</evidence>
<dbReference type="EMBL" id="BMWE01000034">
    <property type="protein sequence ID" value="GGY50973.1"/>
    <property type="molecule type" value="Genomic_DNA"/>
</dbReference>